<feature type="domain" description="Tyr recombinase" evidence="6">
    <location>
        <begin position="203"/>
        <end position="379"/>
    </location>
</feature>
<dbReference type="PROSITE" id="PS51898">
    <property type="entry name" value="TYR_RECOMBINASE"/>
    <property type="match status" value="1"/>
</dbReference>
<dbReference type="Gene3D" id="3.30.160.390">
    <property type="entry name" value="Integrase, DNA-binding domain"/>
    <property type="match status" value="1"/>
</dbReference>
<dbReference type="EMBL" id="QFQJ01000002">
    <property type="protein sequence ID" value="PZQ93793.1"/>
    <property type="molecule type" value="Genomic_DNA"/>
</dbReference>
<dbReference type="InterPro" id="IPR011010">
    <property type="entry name" value="DNA_brk_join_enz"/>
</dbReference>
<dbReference type="InterPro" id="IPR050808">
    <property type="entry name" value="Phage_Integrase"/>
</dbReference>
<reference evidence="8 9" key="1">
    <citation type="submission" date="2017-11" db="EMBL/GenBank/DDBJ databases">
        <title>Infants hospitalized years apart are colonized by the same room-sourced microbial strains.</title>
        <authorList>
            <person name="Brooks B."/>
            <person name="Olm M.R."/>
            <person name="Firek B.A."/>
            <person name="Baker R."/>
            <person name="Thomas B.C."/>
            <person name="Morowitz M.J."/>
            <person name="Banfield J.F."/>
        </authorList>
    </citation>
    <scope>NUCLEOTIDE SEQUENCE [LARGE SCALE GENOMIC DNA]</scope>
    <source>
        <strain evidence="8">S2_003_000_R3_20</strain>
    </source>
</reference>
<dbReference type="InterPro" id="IPR002104">
    <property type="entry name" value="Integrase_catalytic"/>
</dbReference>
<dbReference type="GO" id="GO:0015074">
    <property type="term" value="P:DNA integration"/>
    <property type="evidence" value="ECO:0007669"/>
    <property type="project" value="UniProtKB-KW"/>
</dbReference>
<dbReference type="InterPro" id="IPR044068">
    <property type="entry name" value="CB"/>
</dbReference>
<evidence type="ECO:0000259" key="6">
    <source>
        <dbReference type="PROSITE" id="PS51898"/>
    </source>
</evidence>
<dbReference type="Gene3D" id="1.10.443.10">
    <property type="entry name" value="Intergrase catalytic core"/>
    <property type="match status" value="1"/>
</dbReference>
<evidence type="ECO:0000256" key="2">
    <source>
        <dbReference type="ARBA" id="ARBA00022908"/>
    </source>
</evidence>
<keyword evidence="3 5" id="KW-0238">DNA-binding</keyword>
<dbReference type="InterPro" id="IPR053876">
    <property type="entry name" value="Phage_int_M"/>
</dbReference>
<proteinExistence type="inferred from homology"/>
<dbReference type="GO" id="GO:0006310">
    <property type="term" value="P:DNA recombination"/>
    <property type="evidence" value="ECO:0007669"/>
    <property type="project" value="UniProtKB-KW"/>
</dbReference>
<dbReference type="Pfam" id="PF00589">
    <property type="entry name" value="Phage_integrase"/>
    <property type="match status" value="1"/>
</dbReference>
<sequence>MLYQRYTGITFEMLSDLKVKNLKPQEKRYSIADGEGLIISVFPSGKKKWVLSYRHHGKQNQKTLGEYPEIGCKDARNLARDFKSQLSGKKINVPTLGEVIQEWLSIMGPRWTSDKYKYTVIYRLNYISEDLSDTSIDEIERKDVVKKVKEIVAKGTIETAKRSLRLLSDVFNFAIASDYTEKNPCILAGDVIPKQDVENLAALKPHQMTEFWTKVQQSYVTDDLMIALKLACYTAVRISELLHARWDTREIDLNKKEWIIPASRMKMRRDHVVPLTDQTVKLFKIMYDRKTDEGFIFKHTRKPNMPCRSESILAIIKRNGYAKLMTTHGFRTVFSTHANESTLFREDVIEYQIAHVPKNKIRGIYNRAEYWPERLELMTWYANEVDRWMKIYEKG</sequence>
<dbReference type="InterPro" id="IPR025166">
    <property type="entry name" value="Integrase_DNA_bind_dom"/>
</dbReference>
<protein>
    <submittedName>
        <fullName evidence="8">Integrase</fullName>
    </submittedName>
</protein>
<evidence type="ECO:0000256" key="3">
    <source>
        <dbReference type="ARBA" id="ARBA00023125"/>
    </source>
</evidence>
<dbReference type="PANTHER" id="PTHR30629:SF2">
    <property type="entry name" value="PROPHAGE INTEGRASE INTS-RELATED"/>
    <property type="match status" value="1"/>
</dbReference>
<keyword evidence="2" id="KW-0229">DNA integration</keyword>
<evidence type="ECO:0000313" key="9">
    <source>
        <dbReference type="Proteomes" id="UP000249282"/>
    </source>
</evidence>
<comment type="caution">
    <text evidence="8">The sequence shown here is derived from an EMBL/GenBank/DDBJ whole genome shotgun (WGS) entry which is preliminary data.</text>
</comment>
<dbReference type="GO" id="GO:0003677">
    <property type="term" value="F:DNA binding"/>
    <property type="evidence" value="ECO:0007669"/>
    <property type="project" value="UniProtKB-UniRule"/>
</dbReference>
<dbReference type="AlphaFoldDB" id="A0A2W5TSA5"/>
<accession>A0A2W5TSA5</accession>
<dbReference type="Pfam" id="PF22022">
    <property type="entry name" value="Phage_int_M"/>
    <property type="match status" value="1"/>
</dbReference>
<evidence type="ECO:0000313" key="8">
    <source>
        <dbReference type="EMBL" id="PZQ93793.1"/>
    </source>
</evidence>
<feature type="domain" description="Core-binding (CB)" evidence="7">
    <location>
        <begin position="94"/>
        <end position="175"/>
    </location>
</feature>
<dbReference type="Pfam" id="PF13356">
    <property type="entry name" value="Arm-DNA-bind_3"/>
    <property type="match status" value="1"/>
</dbReference>
<gene>
    <name evidence="8" type="ORF">DI542_00640</name>
</gene>
<dbReference type="Proteomes" id="UP000249282">
    <property type="component" value="Unassembled WGS sequence"/>
</dbReference>
<organism evidence="8 9">
    <name type="scientific">Acinetobacter johnsonii</name>
    <dbReference type="NCBI Taxonomy" id="40214"/>
    <lineage>
        <taxon>Bacteria</taxon>
        <taxon>Pseudomonadati</taxon>
        <taxon>Pseudomonadota</taxon>
        <taxon>Gammaproteobacteria</taxon>
        <taxon>Moraxellales</taxon>
        <taxon>Moraxellaceae</taxon>
        <taxon>Acinetobacter</taxon>
    </lineage>
</organism>
<evidence type="ECO:0000259" key="7">
    <source>
        <dbReference type="PROSITE" id="PS51900"/>
    </source>
</evidence>
<dbReference type="PANTHER" id="PTHR30629">
    <property type="entry name" value="PROPHAGE INTEGRASE"/>
    <property type="match status" value="1"/>
</dbReference>
<evidence type="ECO:0000256" key="5">
    <source>
        <dbReference type="PROSITE-ProRule" id="PRU01248"/>
    </source>
</evidence>
<evidence type="ECO:0000256" key="1">
    <source>
        <dbReference type="ARBA" id="ARBA00008857"/>
    </source>
</evidence>
<keyword evidence="4" id="KW-0233">DNA recombination</keyword>
<name>A0A2W5TSA5_ACIJO</name>
<dbReference type="SUPFAM" id="SSF56349">
    <property type="entry name" value="DNA breaking-rejoining enzymes"/>
    <property type="match status" value="1"/>
</dbReference>
<dbReference type="CDD" id="cd00801">
    <property type="entry name" value="INT_P4_C"/>
    <property type="match status" value="1"/>
</dbReference>
<dbReference type="InterPro" id="IPR038488">
    <property type="entry name" value="Integrase_DNA-bd_sf"/>
</dbReference>
<dbReference type="InterPro" id="IPR010998">
    <property type="entry name" value="Integrase_recombinase_N"/>
</dbReference>
<dbReference type="InterPro" id="IPR013762">
    <property type="entry name" value="Integrase-like_cat_sf"/>
</dbReference>
<evidence type="ECO:0000256" key="4">
    <source>
        <dbReference type="ARBA" id="ARBA00023172"/>
    </source>
</evidence>
<comment type="similarity">
    <text evidence="1">Belongs to the 'phage' integrase family.</text>
</comment>
<dbReference type="PROSITE" id="PS51900">
    <property type="entry name" value="CB"/>
    <property type="match status" value="1"/>
</dbReference>
<dbReference type="Gene3D" id="1.10.150.130">
    <property type="match status" value="1"/>
</dbReference>